<feature type="region of interest" description="Disordered" evidence="8">
    <location>
        <begin position="271"/>
        <end position="290"/>
    </location>
</feature>
<evidence type="ECO:0000313" key="9">
    <source>
        <dbReference type="EMBL" id="SFH39330.1"/>
    </source>
</evidence>
<keyword evidence="1 5" id="KW-0489">Methyltransferase</keyword>
<dbReference type="PROSITE" id="PS00094">
    <property type="entry name" value="C5_MTASE_1"/>
    <property type="match status" value="1"/>
</dbReference>
<dbReference type="PROSITE" id="PS51679">
    <property type="entry name" value="SAM_MT_C5"/>
    <property type="match status" value="1"/>
</dbReference>
<dbReference type="InterPro" id="IPR018117">
    <property type="entry name" value="C5_DNA_meth_AS"/>
</dbReference>
<accession>A0A1I2ZNQ9</accession>
<keyword evidence="2 5" id="KW-0808">Transferase</keyword>
<dbReference type="Proteomes" id="UP000199337">
    <property type="component" value="Unassembled WGS sequence"/>
</dbReference>
<dbReference type="EMBL" id="FOOX01000033">
    <property type="protein sequence ID" value="SFH39330.1"/>
    <property type="molecule type" value="Genomic_DNA"/>
</dbReference>
<dbReference type="Gene3D" id="3.90.120.10">
    <property type="entry name" value="DNA Methylase, subunit A, domain 2"/>
    <property type="match status" value="1"/>
</dbReference>
<dbReference type="InterPro" id="IPR050390">
    <property type="entry name" value="C5-Methyltransferase"/>
</dbReference>
<comment type="catalytic activity">
    <reaction evidence="7">
        <text>a 2'-deoxycytidine in DNA + S-adenosyl-L-methionine = a 5-methyl-2'-deoxycytidine in DNA + S-adenosyl-L-homocysteine + H(+)</text>
        <dbReference type="Rhea" id="RHEA:13681"/>
        <dbReference type="Rhea" id="RHEA-COMP:11369"/>
        <dbReference type="Rhea" id="RHEA-COMP:11370"/>
        <dbReference type="ChEBI" id="CHEBI:15378"/>
        <dbReference type="ChEBI" id="CHEBI:57856"/>
        <dbReference type="ChEBI" id="CHEBI:59789"/>
        <dbReference type="ChEBI" id="CHEBI:85452"/>
        <dbReference type="ChEBI" id="CHEBI:85454"/>
        <dbReference type="EC" id="2.1.1.37"/>
    </reaction>
</comment>
<organism evidence="9 10">
    <name type="scientific">Desulfotruncus arcticus DSM 17038</name>
    <dbReference type="NCBI Taxonomy" id="1121424"/>
    <lineage>
        <taxon>Bacteria</taxon>
        <taxon>Bacillati</taxon>
        <taxon>Bacillota</taxon>
        <taxon>Clostridia</taxon>
        <taxon>Eubacteriales</taxon>
        <taxon>Desulfallaceae</taxon>
        <taxon>Desulfotruncus</taxon>
    </lineage>
</organism>
<dbReference type="GO" id="GO:0044027">
    <property type="term" value="P:negative regulation of gene expression via chromosomal CpG island methylation"/>
    <property type="evidence" value="ECO:0007669"/>
    <property type="project" value="TreeGrafter"/>
</dbReference>
<dbReference type="InterPro" id="IPR029063">
    <property type="entry name" value="SAM-dependent_MTases_sf"/>
</dbReference>
<dbReference type="InterPro" id="IPR001525">
    <property type="entry name" value="C5_MeTfrase"/>
</dbReference>
<dbReference type="SUPFAM" id="SSF53335">
    <property type="entry name" value="S-adenosyl-L-methionine-dependent methyltransferases"/>
    <property type="match status" value="1"/>
</dbReference>
<dbReference type="PANTHER" id="PTHR10629">
    <property type="entry name" value="CYTOSINE-SPECIFIC METHYLTRANSFERASE"/>
    <property type="match status" value="1"/>
</dbReference>
<dbReference type="AlphaFoldDB" id="A0A1I2ZNQ9"/>
<feature type="compositionally biased region" description="Polar residues" evidence="8">
    <location>
        <begin position="277"/>
        <end position="290"/>
    </location>
</feature>
<evidence type="ECO:0000256" key="7">
    <source>
        <dbReference type="RuleBase" id="RU000417"/>
    </source>
</evidence>
<dbReference type="GO" id="GO:0009307">
    <property type="term" value="P:DNA restriction-modification system"/>
    <property type="evidence" value="ECO:0007669"/>
    <property type="project" value="UniProtKB-KW"/>
</dbReference>
<evidence type="ECO:0000256" key="8">
    <source>
        <dbReference type="SAM" id="MobiDB-lite"/>
    </source>
</evidence>
<reference evidence="10" key="1">
    <citation type="submission" date="2016-10" db="EMBL/GenBank/DDBJ databases">
        <authorList>
            <person name="Varghese N."/>
            <person name="Submissions S."/>
        </authorList>
    </citation>
    <scope>NUCLEOTIDE SEQUENCE [LARGE SCALE GENOMIC DNA]</scope>
    <source>
        <strain evidence="10">DSM 17038</strain>
    </source>
</reference>
<sequence length="375" mass="42582">MIMRHKQTTLAYANQDIYDETEPLVDDDGQVDVLELSGSHKKLKVVSLFSGCGGLDLGFLGDFSVFTGRNKKCFEKNPYEIIWANDFHLEAYQTYKNNIGEHIVYGNINGIVKNTIPQGDIIIGGFPCQDFSISGKKQGLQADRGRLYKQMVELIGIQKPLAFLAENVKHITNDKLIDQTNGRKVIDCIVDDFENLGYRVRVYLVSAASYGVPQNRERAFIVGIRDDIPFLFRLPRSHHGIMAARQAIDDLWGKENDLSIPNHNQMSLAKFPEPKRNGNQGNYRISPDSPSQVIRSEHHMNIQGHYRTHNPDDPNDRSAWRRLTVRECARLQSFPDNFVFSGNKTQSYVVVGNAVPPILGWYMARALYKALYGYI</sequence>
<keyword evidence="4" id="KW-0680">Restriction system</keyword>
<evidence type="ECO:0000313" key="10">
    <source>
        <dbReference type="Proteomes" id="UP000199337"/>
    </source>
</evidence>
<feature type="active site" evidence="5">
    <location>
        <position position="128"/>
    </location>
</feature>
<proteinExistence type="inferred from homology"/>
<dbReference type="PANTHER" id="PTHR10629:SF52">
    <property type="entry name" value="DNA (CYTOSINE-5)-METHYLTRANSFERASE 1"/>
    <property type="match status" value="1"/>
</dbReference>
<dbReference type="Pfam" id="PF00145">
    <property type="entry name" value="DNA_methylase"/>
    <property type="match status" value="1"/>
</dbReference>
<protein>
    <recommendedName>
        <fullName evidence="7">Cytosine-specific methyltransferase</fullName>
        <ecNumber evidence="7">2.1.1.37</ecNumber>
    </recommendedName>
</protein>
<dbReference type="GO" id="GO:0003677">
    <property type="term" value="F:DNA binding"/>
    <property type="evidence" value="ECO:0007669"/>
    <property type="project" value="TreeGrafter"/>
</dbReference>
<dbReference type="GO" id="GO:0032259">
    <property type="term" value="P:methylation"/>
    <property type="evidence" value="ECO:0007669"/>
    <property type="project" value="UniProtKB-KW"/>
</dbReference>
<dbReference type="STRING" id="341036.SAMN05660649_05036"/>
<evidence type="ECO:0000256" key="5">
    <source>
        <dbReference type="PROSITE-ProRule" id="PRU01016"/>
    </source>
</evidence>
<keyword evidence="10" id="KW-1185">Reference proteome</keyword>
<dbReference type="EC" id="2.1.1.37" evidence="7"/>
<evidence type="ECO:0000256" key="6">
    <source>
        <dbReference type="RuleBase" id="RU000416"/>
    </source>
</evidence>
<dbReference type="GO" id="GO:0003886">
    <property type="term" value="F:DNA (cytosine-5-)-methyltransferase activity"/>
    <property type="evidence" value="ECO:0007669"/>
    <property type="project" value="UniProtKB-EC"/>
</dbReference>
<evidence type="ECO:0000256" key="3">
    <source>
        <dbReference type="ARBA" id="ARBA00022691"/>
    </source>
</evidence>
<comment type="similarity">
    <text evidence="5 6">Belongs to the class I-like SAM-binding methyltransferase superfamily. C5-methyltransferase family.</text>
</comment>
<dbReference type="OrthoDB" id="9813719at2"/>
<dbReference type="PRINTS" id="PR00105">
    <property type="entry name" value="C5METTRFRASE"/>
</dbReference>
<dbReference type="Gene3D" id="3.40.50.150">
    <property type="entry name" value="Vaccinia Virus protein VP39"/>
    <property type="match status" value="1"/>
</dbReference>
<evidence type="ECO:0000256" key="2">
    <source>
        <dbReference type="ARBA" id="ARBA00022679"/>
    </source>
</evidence>
<gene>
    <name evidence="9" type="ORF">SAMN05660649_05036</name>
</gene>
<keyword evidence="3 5" id="KW-0949">S-adenosyl-L-methionine</keyword>
<dbReference type="NCBIfam" id="TIGR00675">
    <property type="entry name" value="dcm"/>
    <property type="match status" value="1"/>
</dbReference>
<evidence type="ECO:0000256" key="1">
    <source>
        <dbReference type="ARBA" id="ARBA00022603"/>
    </source>
</evidence>
<name>A0A1I2ZNQ9_9FIRM</name>
<evidence type="ECO:0000256" key="4">
    <source>
        <dbReference type="ARBA" id="ARBA00022747"/>
    </source>
</evidence>